<feature type="transmembrane region" description="Helical" evidence="1">
    <location>
        <begin position="210"/>
        <end position="230"/>
    </location>
</feature>
<dbReference type="InterPro" id="IPR006750">
    <property type="entry name" value="YdcZ"/>
</dbReference>
<keyword evidence="1" id="KW-0812">Transmembrane</keyword>
<sequence length="323" mass="34968">MSVYHFLSEVIQMYLFTIGILIGIFLPMQTAINSRLRVFVTSPFIASTISFSVGTLFLGILVAITHGVLLPSTAIISNQPLWIWLGGILGIIFLTGNILLFPHIGGVQTVIMPILGQILASMLIDNFGLFYSSHHPLTFLRLCGALLVFAGVIVSVALPSILHHDKLVAKTKESSLLLFCWSVFGIITGSFSAIQSAINGHLSVILNSSINAAFFSFLIGTIFLWLIVLIKDRKSLKNLKSSQIAWWNWTGGLLGAIFVTGNSFLVPHLGTGVVTVIVLIGMIIGSLLVDHFGLFLSPKHPVQLTQIIGIIVMVIGVGIIKLL</sequence>
<feature type="transmembrane region" description="Helical" evidence="1">
    <location>
        <begin position="114"/>
        <end position="133"/>
    </location>
</feature>
<feature type="transmembrane region" description="Helical" evidence="1">
    <location>
        <begin position="174"/>
        <end position="198"/>
    </location>
</feature>
<dbReference type="Pfam" id="PF04657">
    <property type="entry name" value="DMT_YdcZ"/>
    <property type="match status" value="2"/>
</dbReference>
<feature type="transmembrane region" description="Helical" evidence="1">
    <location>
        <begin position="301"/>
        <end position="320"/>
    </location>
</feature>
<feature type="transmembrane region" description="Helical" evidence="1">
    <location>
        <begin position="12"/>
        <end position="32"/>
    </location>
</feature>
<keyword evidence="3" id="KW-1185">Reference proteome</keyword>
<evidence type="ECO:0000313" key="3">
    <source>
        <dbReference type="Proteomes" id="UP000051448"/>
    </source>
</evidence>
<dbReference type="PATRIC" id="fig|1423759.3.peg.414"/>
<keyword evidence="1" id="KW-1133">Transmembrane helix</keyword>
<dbReference type="GO" id="GO:0005886">
    <property type="term" value="C:plasma membrane"/>
    <property type="evidence" value="ECO:0007669"/>
    <property type="project" value="TreeGrafter"/>
</dbReference>
<dbReference type="Proteomes" id="UP000051448">
    <property type="component" value="Unassembled WGS sequence"/>
</dbReference>
<accession>A0A0R1MFK6</accession>
<keyword evidence="1" id="KW-0472">Membrane</keyword>
<reference evidence="2 3" key="1">
    <citation type="journal article" date="2015" name="Genome Announc.">
        <title>Expanding the biotechnology potential of lactobacilli through comparative genomics of 213 strains and associated genera.</title>
        <authorList>
            <person name="Sun Z."/>
            <person name="Harris H.M."/>
            <person name="McCann A."/>
            <person name="Guo C."/>
            <person name="Argimon S."/>
            <person name="Zhang W."/>
            <person name="Yang X."/>
            <person name="Jeffery I.B."/>
            <person name="Cooney J.C."/>
            <person name="Kagawa T.F."/>
            <person name="Liu W."/>
            <person name="Song Y."/>
            <person name="Salvetti E."/>
            <person name="Wrobel A."/>
            <person name="Rasinkangas P."/>
            <person name="Parkhill J."/>
            <person name="Rea M.C."/>
            <person name="O'Sullivan O."/>
            <person name="Ritari J."/>
            <person name="Douillard F.P."/>
            <person name="Paul Ross R."/>
            <person name="Yang R."/>
            <person name="Briner A.E."/>
            <person name="Felis G.E."/>
            <person name="de Vos W.M."/>
            <person name="Barrangou R."/>
            <person name="Klaenhammer T.R."/>
            <person name="Caufield P.W."/>
            <person name="Cui Y."/>
            <person name="Zhang H."/>
            <person name="O'Toole P.W."/>
        </authorList>
    </citation>
    <scope>NUCLEOTIDE SEQUENCE [LARGE SCALE GENOMIC DNA]</scope>
    <source>
        <strain evidence="2 3">DSM 19519</strain>
    </source>
</reference>
<evidence type="ECO:0008006" key="4">
    <source>
        <dbReference type="Google" id="ProtNLM"/>
    </source>
</evidence>
<dbReference type="STRING" id="1423759.FC92_GL000380"/>
<protein>
    <recommendedName>
        <fullName evidence="4">Integral membrane protein</fullName>
    </recommendedName>
</protein>
<name>A0A0R1MFK6_9LACO</name>
<gene>
    <name evidence="2" type="ORF">FC92_GL000380</name>
</gene>
<evidence type="ECO:0000313" key="2">
    <source>
        <dbReference type="EMBL" id="KRL06783.1"/>
    </source>
</evidence>
<evidence type="ECO:0000256" key="1">
    <source>
        <dbReference type="SAM" id="Phobius"/>
    </source>
</evidence>
<dbReference type="PANTHER" id="PTHR34821">
    <property type="entry name" value="INNER MEMBRANE PROTEIN YDCZ"/>
    <property type="match status" value="1"/>
</dbReference>
<feature type="transmembrane region" description="Helical" evidence="1">
    <location>
        <begin position="44"/>
        <end position="69"/>
    </location>
</feature>
<proteinExistence type="predicted"/>
<dbReference type="AlphaFoldDB" id="A0A0R1MFK6"/>
<feature type="transmembrane region" description="Helical" evidence="1">
    <location>
        <begin position="139"/>
        <end position="162"/>
    </location>
</feature>
<dbReference type="PANTHER" id="PTHR34821:SF2">
    <property type="entry name" value="INNER MEMBRANE PROTEIN YDCZ"/>
    <property type="match status" value="1"/>
</dbReference>
<comment type="caution">
    <text evidence="2">The sequence shown here is derived from an EMBL/GenBank/DDBJ whole genome shotgun (WGS) entry which is preliminary data.</text>
</comment>
<feature type="transmembrane region" description="Helical" evidence="1">
    <location>
        <begin position="81"/>
        <end position="102"/>
    </location>
</feature>
<organism evidence="2 3">
    <name type="scientific">Liquorilactobacillus hordei DSM 19519</name>
    <dbReference type="NCBI Taxonomy" id="1423759"/>
    <lineage>
        <taxon>Bacteria</taxon>
        <taxon>Bacillati</taxon>
        <taxon>Bacillota</taxon>
        <taxon>Bacilli</taxon>
        <taxon>Lactobacillales</taxon>
        <taxon>Lactobacillaceae</taxon>
        <taxon>Liquorilactobacillus</taxon>
    </lineage>
</organism>
<feature type="transmembrane region" description="Helical" evidence="1">
    <location>
        <begin position="271"/>
        <end position="289"/>
    </location>
</feature>
<dbReference type="EMBL" id="AZDX01000014">
    <property type="protein sequence ID" value="KRL06783.1"/>
    <property type="molecule type" value="Genomic_DNA"/>
</dbReference>